<protein>
    <submittedName>
        <fullName evidence="2">Uncharacterized protein</fullName>
    </submittedName>
</protein>
<name>A0A4R6U6U9_9BACI</name>
<proteinExistence type="predicted"/>
<evidence type="ECO:0000313" key="2">
    <source>
        <dbReference type="EMBL" id="TDQ42240.1"/>
    </source>
</evidence>
<sequence>MDAAILALSALTVLVVLCGAIVSMRIGKATKKETDSSVSESISRHPVGRNPIFWVYGIAALLILGYIVYLAITYTASKGVA</sequence>
<keyword evidence="1" id="KW-0472">Membrane</keyword>
<keyword evidence="3" id="KW-1185">Reference proteome</keyword>
<keyword evidence="1" id="KW-0812">Transmembrane</keyword>
<dbReference type="RefSeq" id="WP_133579126.1">
    <property type="nucleotide sequence ID" value="NZ_SNYJ01000002.1"/>
</dbReference>
<feature type="transmembrane region" description="Helical" evidence="1">
    <location>
        <begin position="53"/>
        <end position="72"/>
    </location>
</feature>
<dbReference type="AlphaFoldDB" id="A0A4R6U6U9"/>
<organism evidence="2 3">
    <name type="scientific">Aureibacillus halotolerans</name>
    <dbReference type="NCBI Taxonomy" id="1508390"/>
    <lineage>
        <taxon>Bacteria</taxon>
        <taxon>Bacillati</taxon>
        <taxon>Bacillota</taxon>
        <taxon>Bacilli</taxon>
        <taxon>Bacillales</taxon>
        <taxon>Bacillaceae</taxon>
        <taxon>Aureibacillus</taxon>
    </lineage>
</organism>
<keyword evidence="1" id="KW-1133">Transmembrane helix</keyword>
<comment type="caution">
    <text evidence="2">The sequence shown here is derived from an EMBL/GenBank/DDBJ whole genome shotgun (WGS) entry which is preliminary data.</text>
</comment>
<dbReference type="Proteomes" id="UP000295632">
    <property type="component" value="Unassembled WGS sequence"/>
</dbReference>
<dbReference type="EMBL" id="SNYJ01000002">
    <property type="protein sequence ID" value="TDQ42240.1"/>
    <property type="molecule type" value="Genomic_DNA"/>
</dbReference>
<reference evidence="2 3" key="1">
    <citation type="submission" date="2019-03" db="EMBL/GenBank/DDBJ databases">
        <title>Genomic Encyclopedia of Type Strains, Phase IV (KMG-IV): sequencing the most valuable type-strain genomes for metagenomic binning, comparative biology and taxonomic classification.</title>
        <authorList>
            <person name="Goeker M."/>
        </authorList>
    </citation>
    <scope>NUCLEOTIDE SEQUENCE [LARGE SCALE GENOMIC DNA]</scope>
    <source>
        <strain evidence="2 3">DSM 28697</strain>
    </source>
</reference>
<gene>
    <name evidence="2" type="ORF">EV213_102271</name>
</gene>
<evidence type="ECO:0000313" key="3">
    <source>
        <dbReference type="Proteomes" id="UP000295632"/>
    </source>
</evidence>
<accession>A0A4R6U6U9</accession>
<evidence type="ECO:0000256" key="1">
    <source>
        <dbReference type="SAM" id="Phobius"/>
    </source>
</evidence>
<dbReference type="OrthoDB" id="2454818at2"/>